<evidence type="ECO:0000259" key="1">
    <source>
        <dbReference type="Pfam" id="PF01883"/>
    </source>
</evidence>
<feature type="domain" description="MIP18 family-like" evidence="1">
    <location>
        <begin position="3"/>
        <end position="63"/>
    </location>
</feature>
<name>A0A7I7UPQ4_MYCPV</name>
<protein>
    <recommendedName>
        <fullName evidence="1">MIP18 family-like domain-containing protein</fullName>
    </recommendedName>
</protein>
<accession>A0A7I7UPQ4</accession>
<reference evidence="2 3" key="1">
    <citation type="journal article" date="2019" name="Emerg. Microbes Infect.">
        <title>Comprehensive subspecies identification of 175 nontuberculous mycobacteria species based on 7547 genomic profiles.</title>
        <authorList>
            <person name="Matsumoto Y."/>
            <person name="Kinjo T."/>
            <person name="Motooka D."/>
            <person name="Nabeya D."/>
            <person name="Jung N."/>
            <person name="Uechi K."/>
            <person name="Horii T."/>
            <person name="Iida T."/>
            <person name="Fujita J."/>
            <person name="Nakamura S."/>
        </authorList>
    </citation>
    <scope>NUCLEOTIDE SEQUENCE [LARGE SCALE GENOMIC DNA]</scope>
    <source>
        <strain evidence="2 3">JCM 6370</strain>
    </source>
</reference>
<dbReference type="EMBL" id="AP022599">
    <property type="protein sequence ID" value="BBY83442.1"/>
    <property type="molecule type" value="Genomic_DNA"/>
</dbReference>
<dbReference type="Gene3D" id="3.30.300.130">
    <property type="entry name" value="Fe-S cluster assembly (FSCA)"/>
    <property type="match status" value="1"/>
</dbReference>
<dbReference type="Proteomes" id="UP000467252">
    <property type="component" value="Chromosome"/>
</dbReference>
<dbReference type="AlphaFoldDB" id="A0A7I7UPQ4"/>
<gene>
    <name evidence="2" type="ORF">MPUL_46000</name>
</gene>
<evidence type="ECO:0000313" key="2">
    <source>
        <dbReference type="EMBL" id="BBY83442.1"/>
    </source>
</evidence>
<dbReference type="SUPFAM" id="SSF117916">
    <property type="entry name" value="Fe-S cluster assembly (FSCA) domain-like"/>
    <property type="match status" value="1"/>
</dbReference>
<dbReference type="Pfam" id="PF01883">
    <property type="entry name" value="FeS_assembly_P"/>
    <property type="match status" value="1"/>
</dbReference>
<dbReference type="InterPro" id="IPR034904">
    <property type="entry name" value="FSCA_dom_sf"/>
</dbReference>
<keyword evidence="3" id="KW-1185">Reference proteome</keyword>
<evidence type="ECO:0000313" key="3">
    <source>
        <dbReference type="Proteomes" id="UP000467252"/>
    </source>
</evidence>
<sequence>MTESAIRDALSRIADPCSIAAGRPIDIVSMGLVEDIRTHDGHPEVTLRLTEPSCMYRIWFIRQVKRHLGANAEVRFAIDLLWPTFEGDEHV</sequence>
<proteinExistence type="predicted"/>
<dbReference type="InterPro" id="IPR002744">
    <property type="entry name" value="MIP18-like"/>
</dbReference>
<organism evidence="2 3">
    <name type="scientific">Mycolicibacterium pulveris</name>
    <name type="common">Mycobacterium pulveris</name>
    <dbReference type="NCBI Taxonomy" id="36813"/>
    <lineage>
        <taxon>Bacteria</taxon>
        <taxon>Bacillati</taxon>
        <taxon>Actinomycetota</taxon>
        <taxon>Actinomycetes</taxon>
        <taxon>Mycobacteriales</taxon>
        <taxon>Mycobacteriaceae</taxon>
        <taxon>Mycolicibacterium</taxon>
    </lineage>
</organism>
<dbReference type="RefSeq" id="WP_163904277.1">
    <property type="nucleotide sequence ID" value="NZ_AP022599.1"/>
</dbReference>